<evidence type="ECO:0000313" key="3">
    <source>
        <dbReference type="Proteomes" id="UP000476332"/>
    </source>
</evidence>
<proteinExistence type="predicted"/>
<comment type="caution">
    <text evidence="2">The sequence shown here is derived from an EMBL/GenBank/DDBJ whole genome shotgun (WGS) entry which is preliminary data.</text>
</comment>
<accession>A0A6L9MI28</accession>
<sequence length="147" mass="16560">MTDNDARRQVVEAVMDAVMSGTPGNIARHFAPGAVFSQRSNDAMADAPWFGRMEGEFRLQGEEEATAFLQELMKRTNYISYEPRGIVCELDEAASRCDWTRRDEQTGTLITGTTMYWFAFTTDGRIRSIETIGSIHSVLALRRPETV</sequence>
<protein>
    <submittedName>
        <fullName evidence="2">Nuclear transport factor 2 family protein</fullName>
    </submittedName>
</protein>
<organism evidence="2 3">
    <name type="scientific">Aurantimonas aggregata</name>
    <dbReference type="NCBI Taxonomy" id="2047720"/>
    <lineage>
        <taxon>Bacteria</taxon>
        <taxon>Pseudomonadati</taxon>
        <taxon>Pseudomonadota</taxon>
        <taxon>Alphaproteobacteria</taxon>
        <taxon>Hyphomicrobiales</taxon>
        <taxon>Aurantimonadaceae</taxon>
        <taxon>Aurantimonas</taxon>
    </lineage>
</organism>
<dbReference type="SUPFAM" id="SSF54427">
    <property type="entry name" value="NTF2-like"/>
    <property type="match status" value="1"/>
</dbReference>
<dbReference type="AlphaFoldDB" id="A0A6L9MI28"/>
<evidence type="ECO:0000259" key="1">
    <source>
        <dbReference type="Pfam" id="PF12680"/>
    </source>
</evidence>
<feature type="domain" description="SnoaL-like" evidence="1">
    <location>
        <begin position="11"/>
        <end position="128"/>
    </location>
</feature>
<dbReference type="RefSeq" id="WP_163043877.1">
    <property type="nucleotide sequence ID" value="NZ_JAAAMJ010000006.1"/>
</dbReference>
<evidence type="ECO:0000313" key="2">
    <source>
        <dbReference type="EMBL" id="NDV87130.1"/>
    </source>
</evidence>
<dbReference type="Proteomes" id="UP000476332">
    <property type="component" value="Unassembled WGS sequence"/>
</dbReference>
<gene>
    <name evidence="2" type="ORF">GTW51_10500</name>
</gene>
<dbReference type="InterPro" id="IPR032710">
    <property type="entry name" value="NTF2-like_dom_sf"/>
</dbReference>
<dbReference type="Pfam" id="PF12680">
    <property type="entry name" value="SnoaL_2"/>
    <property type="match status" value="1"/>
</dbReference>
<dbReference type="EMBL" id="JAAAMJ010000006">
    <property type="protein sequence ID" value="NDV87130.1"/>
    <property type="molecule type" value="Genomic_DNA"/>
</dbReference>
<dbReference type="Gene3D" id="3.10.450.50">
    <property type="match status" value="1"/>
</dbReference>
<reference evidence="2 3" key="1">
    <citation type="submission" date="2020-01" db="EMBL/GenBank/DDBJ databases">
        <title>Genomes of bacteria type strains.</title>
        <authorList>
            <person name="Chen J."/>
            <person name="Zhu S."/>
            <person name="Chen J."/>
        </authorList>
    </citation>
    <scope>NUCLEOTIDE SEQUENCE [LARGE SCALE GENOMIC DNA]</scope>
    <source>
        <strain evidence="2 3">KCTC 52919</strain>
    </source>
</reference>
<keyword evidence="3" id="KW-1185">Reference proteome</keyword>
<name>A0A6L9MI28_9HYPH</name>
<dbReference type="InterPro" id="IPR037401">
    <property type="entry name" value="SnoaL-like"/>
</dbReference>